<dbReference type="Pfam" id="PF02566">
    <property type="entry name" value="OsmC"/>
    <property type="match status" value="1"/>
</dbReference>
<dbReference type="Proteomes" id="UP000050502">
    <property type="component" value="Unassembled WGS sequence"/>
</dbReference>
<dbReference type="InterPro" id="IPR015946">
    <property type="entry name" value="KH_dom-like_a/b"/>
</dbReference>
<comment type="caution">
    <text evidence="1">The sequence shown here is derived from an EMBL/GenBank/DDBJ whole genome shotgun (WGS) entry which is preliminary data.</text>
</comment>
<evidence type="ECO:0000313" key="1">
    <source>
        <dbReference type="EMBL" id="KPL89607.1"/>
    </source>
</evidence>
<dbReference type="EMBL" id="LGKN01000003">
    <property type="protein sequence ID" value="KPL89607.1"/>
    <property type="molecule type" value="Genomic_DNA"/>
</dbReference>
<reference evidence="1 2" key="1">
    <citation type="submission" date="2015-07" db="EMBL/GenBank/DDBJ databases">
        <title>Whole genome sequence of Ardenticatena maritima DSM 23922.</title>
        <authorList>
            <person name="Hemp J."/>
            <person name="Ward L.M."/>
            <person name="Pace L.A."/>
            <person name="Fischer W.W."/>
        </authorList>
    </citation>
    <scope>NUCLEOTIDE SEQUENCE [LARGE SCALE GENOMIC DNA]</scope>
    <source>
        <strain evidence="1 2">110S</strain>
    </source>
</reference>
<dbReference type="Gene3D" id="3.30.300.20">
    <property type="match status" value="1"/>
</dbReference>
<dbReference type="SUPFAM" id="SSF82784">
    <property type="entry name" value="OsmC-like"/>
    <property type="match status" value="1"/>
</dbReference>
<name>A0A0P6YCV0_9CHLR</name>
<gene>
    <name evidence="1" type="ORF">SE16_04105</name>
</gene>
<evidence type="ECO:0008006" key="3">
    <source>
        <dbReference type="Google" id="ProtNLM"/>
    </source>
</evidence>
<dbReference type="AlphaFoldDB" id="A0A0P6YCV0"/>
<dbReference type="InterPro" id="IPR003718">
    <property type="entry name" value="OsmC/Ohr_fam"/>
</dbReference>
<dbReference type="InterPro" id="IPR036102">
    <property type="entry name" value="OsmC/Ohrsf"/>
</dbReference>
<sequence length="71" mass="8031">MVSECVGEIEKDGNVLVVRRIHVRYTLKAAPEHHATAERVHGFHADYCPVARTIRNCVQITTELHIEPLEA</sequence>
<proteinExistence type="predicted"/>
<protein>
    <recommendedName>
        <fullName evidence="3">OsmC family protein</fullName>
    </recommendedName>
</protein>
<organism evidence="1 2">
    <name type="scientific">Ardenticatena maritima</name>
    <dbReference type="NCBI Taxonomy" id="872965"/>
    <lineage>
        <taxon>Bacteria</taxon>
        <taxon>Bacillati</taxon>
        <taxon>Chloroflexota</taxon>
        <taxon>Ardenticatenia</taxon>
        <taxon>Ardenticatenales</taxon>
        <taxon>Ardenticatenaceae</taxon>
        <taxon>Ardenticatena</taxon>
    </lineage>
</organism>
<evidence type="ECO:0000313" key="2">
    <source>
        <dbReference type="Proteomes" id="UP000050502"/>
    </source>
</evidence>
<accession>A0A0P6YCV0</accession>